<dbReference type="Gene3D" id="1.10.150.530">
    <property type="match status" value="1"/>
</dbReference>
<dbReference type="EMBL" id="SJPM01000023">
    <property type="protein sequence ID" value="TWT87953.1"/>
    <property type="molecule type" value="Genomic_DNA"/>
</dbReference>
<keyword evidence="11 14" id="KW-0408">Iron</keyword>
<evidence type="ECO:0000256" key="4">
    <source>
        <dbReference type="ARBA" id="ARBA00022490"/>
    </source>
</evidence>
<dbReference type="GO" id="GO:0030488">
    <property type="term" value="P:tRNA methylation"/>
    <property type="evidence" value="ECO:0007669"/>
    <property type="project" value="UniProtKB-UniRule"/>
</dbReference>
<dbReference type="HAMAP" id="MF_01849">
    <property type="entry name" value="RNA_methyltr_RlmN"/>
    <property type="match status" value="1"/>
</dbReference>
<dbReference type="InterPro" id="IPR013785">
    <property type="entry name" value="Aldolase_TIM"/>
</dbReference>
<evidence type="ECO:0000259" key="15">
    <source>
        <dbReference type="PROSITE" id="PS51918"/>
    </source>
</evidence>
<protein>
    <recommendedName>
        <fullName evidence="14">Probable dual-specificity RNA methyltransferase RlmN</fullName>
        <ecNumber evidence="14">2.1.1.192</ecNumber>
    </recommendedName>
    <alternativeName>
        <fullName evidence="14">23S rRNA (adenine(2503)-C(2))-methyltransferase</fullName>
    </alternativeName>
    <alternativeName>
        <fullName evidence="14">23S rRNA m2A2503 methyltransferase</fullName>
    </alternativeName>
    <alternativeName>
        <fullName evidence="14">Ribosomal RNA large subunit methyltransferase N</fullName>
    </alternativeName>
    <alternativeName>
        <fullName evidence="14">tRNA (adenine(37)-C(2))-methyltransferase</fullName>
    </alternativeName>
    <alternativeName>
        <fullName evidence="14">tRNA m2A37 methyltransferase</fullName>
    </alternativeName>
</protein>
<comment type="catalytic activity">
    <reaction evidence="14">
        <text>adenosine(37) in tRNA + 2 reduced [2Fe-2S]-[ferredoxin] + 2 S-adenosyl-L-methionine = 2-methyladenosine(37) in tRNA + 5'-deoxyadenosine + L-methionine + 2 oxidized [2Fe-2S]-[ferredoxin] + S-adenosyl-L-homocysteine</text>
        <dbReference type="Rhea" id="RHEA:43332"/>
        <dbReference type="Rhea" id="RHEA-COMP:10000"/>
        <dbReference type="Rhea" id="RHEA-COMP:10001"/>
        <dbReference type="Rhea" id="RHEA-COMP:10162"/>
        <dbReference type="Rhea" id="RHEA-COMP:10485"/>
        <dbReference type="ChEBI" id="CHEBI:17319"/>
        <dbReference type="ChEBI" id="CHEBI:33737"/>
        <dbReference type="ChEBI" id="CHEBI:33738"/>
        <dbReference type="ChEBI" id="CHEBI:57844"/>
        <dbReference type="ChEBI" id="CHEBI:57856"/>
        <dbReference type="ChEBI" id="CHEBI:59789"/>
        <dbReference type="ChEBI" id="CHEBI:74411"/>
        <dbReference type="ChEBI" id="CHEBI:74497"/>
        <dbReference type="EC" id="2.1.1.192"/>
    </reaction>
</comment>
<dbReference type="GO" id="GO:0002935">
    <property type="term" value="F:tRNA (adenine(37)-C2)-methyltransferase activity"/>
    <property type="evidence" value="ECO:0007669"/>
    <property type="project" value="UniProtKB-UniRule"/>
</dbReference>
<dbReference type="InterPro" id="IPR027492">
    <property type="entry name" value="RNA_MTrfase_RlmN"/>
</dbReference>
<evidence type="ECO:0000313" key="16">
    <source>
        <dbReference type="EMBL" id="TWT87953.1"/>
    </source>
</evidence>
<evidence type="ECO:0000256" key="2">
    <source>
        <dbReference type="ARBA" id="ARBA00007544"/>
    </source>
</evidence>
<dbReference type="InterPro" id="IPR004383">
    <property type="entry name" value="rRNA_lsu_MTrfase_RlmN/Cfr"/>
</dbReference>
<proteinExistence type="inferred from homology"/>
<organism evidence="16 17">
    <name type="scientific">Neorhodopirellula pilleata</name>
    <dbReference type="NCBI Taxonomy" id="2714738"/>
    <lineage>
        <taxon>Bacteria</taxon>
        <taxon>Pseudomonadati</taxon>
        <taxon>Planctomycetota</taxon>
        <taxon>Planctomycetia</taxon>
        <taxon>Pirellulales</taxon>
        <taxon>Pirellulaceae</taxon>
        <taxon>Neorhodopirellula</taxon>
    </lineage>
</organism>
<dbReference type="Proteomes" id="UP000316213">
    <property type="component" value="Unassembled WGS sequence"/>
</dbReference>
<dbReference type="GO" id="GO:0019843">
    <property type="term" value="F:rRNA binding"/>
    <property type="evidence" value="ECO:0007669"/>
    <property type="project" value="UniProtKB-UniRule"/>
</dbReference>
<accession>A0A5C5ZND1</accession>
<keyword evidence="5 14" id="KW-0698">rRNA processing</keyword>
<dbReference type="Gene3D" id="3.20.20.70">
    <property type="entry name" value="Aldolase class I"/>
    <property type="match status" value="1"/>
</dbReference>
<feature type="binding site" evidence="14">
    <location>
        <position position="229"/>
    </location>
    <ligand>
        <name>S-adenosyl-L-methionine</name>
        <dbReference type="ChEBI" id="CHEBI:59789"/>
    </ligand>
</feature>
<evidence type="ECO:0000256" key="9">
    <source>
        <dbReference type="ARBA" id="ARBA00022694"/>
    </source>
</evidence>
<dbReference type="SFLD" id="SFLDG01062">
    <property type="entry name" value="methyltransferase_(Class_A)"/>
    <property type="match status" value="1"/>
</dbReference>
<evidence type="ECO:0000256" key="11">
    <source>
        <dbReference type="ARBA" id="ARBA00023004"/>
    </source>
</evidence>
<dbReference type="GO" id="GO:0000049">
    <property type="term" value="F:tRNA binding"/>
    <property type="evidence" value="ECO:0007669"/>
    <property type="project" value="UniProtKB-UniRule"/>
</dbReference>
<dbReference type="NCBIfam" id="TIGR00048">
    <property type="entry name" value="rRNA_mod_RlmN"/>
    <property type="match status" value="1"/>
</dbReference>
<keyword evidence="4 14" id="KW-0963">Cytoplasm</keyword>
<feature type="binding site" evidence="14">
    <location>
        <position position="148"/>
    </location>
    <ligand>
        <name>[4Fe-4S] cluster</name>
        <dbReference type="ChEBI" id="CHEBI:49883"/>
        <note>4Fe-4S-S-AdoMet</note>
    </ligand>
</feature>
<evidence type="ECO:0000256" key="7">
    <source>
        <dbReference type="ARBA" id="ARBA00022679"/>
    </source>
</evidence>
<dbReference type="PROSITE" id="PS51918">
    <property type="entry name" value="RADICAL_SAM"/>
    <property type="match status" value="1"/>
</dbReference>
<comment type="subcellular location">
    <subcellularLocation>
        <location evidence="1 14">Cytoplasm</location>
    </subcellularLocation>
</comment>
<keyword evidence="6 14" id="KW-0489">Methyltransferase</keyword>
<keyword evidence="13 14" id="KW-1015">Disulfide bond</keyword>
<feature type="binding site" evidence="14">
    <location>
        <position position="152"/>
    </location>
    <ligand>
        <name>[4Fe-4S] cluster</name>
        <dbReference type="ChEBI" id="CHEBI:49883"/>
        <note>4Fe-4S-S-AdoMet</note>
    </ligand>
</feature>
<feature type="domain" description="Radical SAM core" evidence="15">
    <location>
        <begin position="134"/>
        <end position="366"/>
    </location>
</feature>
<dbReference type="InterPro" id="IPR007197">
    <property type="entry name" value="rSAM"/>
</dbReference>
<dbReference type="AlphaFoldDB" id="A0A5C5ZND1"/>
<keyword evidence="7 14" id="KW-0808">Transferase</keyword>
<keyword evidence="3 14" id="KW-0004">4Fe-4S</keyword>
<keyword evidence="17" id="KW-1185">Reference proteome</keyword>
<reference evidence="16 17" key="1">
    <citation type="submission" date="2019-02" db="EMBL/GenBank/DDBJ databases">
        <title>Deep-cultivation of Planctomycetes and their phenomic and genomic characterization uncovers novel biology.</title>
        <authorList>
            <person name="Wiegand S."/>
            <person name="Jogler M."/>
            <person name="Boedeker C."/>
            <person name="Pinto D."/>
            <person name="Vollmers J."/>
            <person name="Rivas-Marin E."/>
            <person name="Kohn T."/>
            <person name="Peeters S.H."/>
            <person name="Heuer A."/>
            <person name="Rast P."/>
            <person name="Oberbeckmann S."/>
            <person name="Bunk B."/>
            <person name="Jeske O."/>
            <person name="Meyerdierks A."/>
            <person name="Storesund J.E."/>
            <person name="Kallscheuer N."/>
            <person name="Luecker S."/>
            <person name="Lage O.M."/>
            <person name="Pohl T."/>
            <person name="Merkel B.J."/>
            <person name="Hornburger P."/>
            <person name="Mueller R.-W."/>
            <person name="Bruemmer F."/>
            <person name="Labrenz M."/>
            <person name="Spormann A.M."/>
            <person name="Op Den Camp H."/>
            <person name="Overmann J."/>
            <person name="Amann R."/>
            <person name="Jetten M.S.M."/>
            <person name="Mascher T."/>
            <person name="Medema M.H."/>
            <person name="Devos D.P."/>
            <person name="Kaster A.-K."/>
            <person name="Ovreas L."/>
            <person name="Rohde M."/>
            <person name="Galperin M.Y."/>
            <person name="Jogler C."/>
        </authorList>
    </citation>
    <scope>NUCLEOTIDE SEQUENCE [LARGE SCALE GENOMIC DNA]</scope>
    <source>
        <strain evidence="16 17">Pla100</strain>
    </source>
</reference>
<feature type="binding site" evidence="14">
    <location>
        <position position="155"/>
    </location>
    <ligand>
        <name>[4Fe-4S] cluster</name>
        <dbReference type="ChEBI" id="CHEBI:49883"/>
        <note>4Fe-4S-S-AdoMet</note>
    </ligand>
</feature>
<dbReference type="GO" id="GO:0070040">
    <property type="term" value="F:rRNA (adenine(2503)-C2-)-methyltransferase activity"/>
    <property type="evidence" value="ECO:0007669"/>
    <property type="project" value="UniProtKB-UniRule"/>
</dbReference>
<name>A0A5C5ZND1_9BACT</name>
<dbReference type="InterPro" id="IPR048641">
    <property type="entry name" value="RlmN_N"/>
</dbReference>
<evidence type="ECO:0000256" key="6">
    <source>
        <dbReference type="ARBA" id="ARBA00022603"/>
    </source>
</evidence>
<dbReference type="InterPro" id="IPR058240">
    <property type="entry name" value="rSAM_sf"/>
</dbReference>
<feature type="binding site" evidence="14">
    <location>
        <position position="328"/>
    </location>
    <ligand>
        <name>S-adenosyl-L-methionine</name>
        <dbReference type="ChEBI" id="CHEBI:59789"/>
    </ligand>
</feature>
<evidence type="ECO:0000256" key="14">
    <source>
        <dbReference type="HAMAP-Rule" id="MF_01849"/>
    </source>
</evidence>
<dbReference type="InterPro" id="IPR040072">
    <property type="entry name" value="Methyltransferase_A"/>
</dbReference>
<dbReference type="SFLD" id="SFLDF00275">
    <property type="entry name" value="adenosine_C2_methyltransferase"/>
    <property type="match status" value="1"/>
</dbReference>
<dbReference type="CDD" id="cd01335">
    <property type="entry name" value="Radical_SAM"/>
    <property type="match status" value="1"/>
</dbReference>
<feature type="binding site" evidence="14">
    <location>
        <begin position="252"/>
        <end position="254"/>
    </location>
    <ligand>
        <name>S-adenosyl-L-methionine</name>
        <dbReference type="ChEBI" id="CHEBI:59789"/>
    </ligand>
</feature>
<dbReference type="FunFam" id="3.20.20.70:FF:000014">
    <property type="entry name" value="Probable dual-specificity RNA methyltransferase RlmN"/>
    <property type="match status" value="1"/>
</dbReference>
<dbReference type="PANTHER" id="PTHR30544">
    <property type="entry name" value="23S RRNA METHYLTRANSFERASE"/>
    <property type="match status" value="1"/>
</dbReference>
<comment type="caution">
    <text evidence="16">The sequence shown here is derived from an EMBL/GenBank/DDBJ whole genome shotgun (WGS) entry which is preliminary data.</text>
</comment>
<dbReference type="GO" id="GO:0046872">
    <property type="term" value="F:metal ion binding"/>
    <property type="evidence" value="ECO:0007669"/>
    <property type="project" value="UniProtKB-KW"/>
</dbReference>
<dbReference type="Pfam" id="PF21016">
    <property type="entry name" value="RlmN_N"/>
    <property type="match status" value="1"/>
</dbReference>
<dbReference type="EC" id="2.1.1.192" evidence="14"/>
<evidence type="ECO:0000313" key="17">
    <source>
        <dbReference type="Proteomes" id="UP000316213"/>
    </source>
</evidence>
<sequence>MGSLCMIFSVWFVPMTSLPILSSPQPADDQPGAARRSSKPHWLDLTEDQLIEWLSDRGHPKFRAKQIRRWVYTGRAETFEQMTDLPAKLRADLADAFELFTGSQACVSTSPDGTEKILVRLHDGGEVECVLLRDGARRSICVSSQVGCAMGCVFCASGLDGVDRNLTRGEILEQMLRLQHRLPADERLSHIVMMGMGEPLANLPGVLGALDVARDENGLGISPRRITISTVGLPPAIDKLAKVGIPYNLAVSLHAPNDELRSRLVPVNRKIGIEPVLSAADRYFESSGRRLTFEYVLLGGINDSEQCAHELTGILRGRSVMMNVIPYNPVEGLPYVTPSNRSITRFKQILESSGINVNFRQRKGNEINAACGQLRRNRQSPQSDSHA</sequence>
<comment type="miscellaneous">
    <text evidence="14">Reaction proceeds by a ping-pong mechanism involving intermediate methylation of a conserved cysteine residue.</text>
</comment>
<evidence type="ECO:0000256" key="13">
    <source>
        <dbReference type="ARBA" id="ARBA00023157"/>
    </source>
</evidence>
<evidence type="ECO:0000256" key="5">
    <source>
        <dbReference type="ARBA" id="ARBA00022552"/>
    </source>
</evidence>
<comment type="similarity">
    <text evidence="2 14">Belongs to the radical SAM superfamily. RlmN family.</text>
</comment>
<dbReference type="PIRSF" id="PIRSF006004">
    <property type="entry name" value="CHP00048"/>
    <property type="match status" value="1"/>
</dbReference>
<evidence type="ECO:0000256" key="8">
    <source>
        <dbReference type="ARBA" id="ARBA00022691"/>
    </source>
</evidence>
<feature type="binding site" evidence="14">
    <location>
        <begin position="197"/>
        <end position="198"/>
    </location>
    <ligand>
        <name>S-adenosyl-L-methionine</name>
        <dbReference type="ChEBI" id="CHEBI:59789"/>
    </ligand>
</feature>
<gene>
    <name evidence="14 16" type="primary">rlmN</name>
    <name evidence="16" type="ORF">Pla100_58050</name>
</gene>
<keyword evidence="8 14" id="KW-0949">S-adenosyl-L-methionine</keyword>
<comment type="function">
    <text evidence="14">Specifically methylates position 2 of adenine 2503 in 23S rRNA and position 2 of adenine 37 in tRNAs.</text>
</comment>
<comment type="catalytic activity">
    <reaction evidence="14">
        <text>adenosine(2503) in 23S rRNA + 2 reduced [2Fe-2S]-[ferredoxin] + 2 S-adenosyl-L-methionine = 2-methyladenosine(2503) in 23S rRNA + 5'-deoxyadenosine + L-methionine + 2 oxidized [2Fe-2S]-[ferredoxin] + S-adenosyl-L-homocysteine</text>
        <dbReference type="Rhea" id="RHEA:42916"/>
        <dbReference type="Rhea" id="RHEA-COMP:10000"/>
        <dbReference type="Rhea" id="RHEA-COMP:10001"/>
        <dbReference type="Rhea" id="RHEA-COMP:10152"/>
        <dbReference type="Rhea" id="RHEA-COMP:10282"/>
        <dbReference type="ChEBI" id="CHEBI:17319"/>
        <dbReference type="ChEBI" id="CHEBI:33737"/>
        <dbReference type="ChEBI" id="CHEBI:33738"/>
        <dbReference type="ChEBI" id="CHEBI:57844"/>
        <dbReference type="ChEBI" id="CHEBI:57856"/>
        <dbReference type="ChEBI" id="CHEBI:59789"/>
        <dbReference type="ChEBI" id="CHEBI:74411"/>
        <dbReference type="ChEBI" id="CHEBI:74497"/>
        <dbReference type="EC" id="2.1.1.192"/>
    </reaction>
</comment>
<dbReference type="GO" id="GO:0005737">
    <property type="term" value="C:cytoplasm"/>
    <property type="evidence" value="ECO:0007669"/>
    <property type="project" value="UniProtKB-SubCell"/>
</dbReference>
<dbReference type="SFLD" id="SFLDS00029">
    <property type="entry name" value="Radical_SAM"/>
    <property type="match status" value="1"/>
</dbReference>
<evidence type="ECO:0000256" key="12">
    <source>
        <dbReference type="ARBA" id="ARBA00023014"/>
    </source>
</evidence>
<dbReference type="GO" id="GO:0051539">
    <property type="term" value="F:4 iron, 4 sulfur cluster binding"/>
    <property type="evidence" value="ECO:0007669"/>
    <property type="project" value="UniProtKB-UniRule"/>
</dbReference>
<evidence type="ECO:0000256" key="3">
    <source>
        <dbReference type="ARBA" id="ARBA00022485"/>
    </source>
</evidence>
<dbReference type="Pfam" id="PF04055">
    <property type="entry name" value="Radical_SAM"/>
    <property type="match status" value="1"/>
</dbReference>
<feature type="active site" description="Proton acceptor" evidence="14">
    <location>
        <position position="128"/>
    </location>
</feature>
<keyword evidence="12 14" id="KW-0411">Iron-sulfur</keyword>
<comment type="cofactor">
    <cofactor evidence="14">
        <name>[4Fe-4S] cluster</name>
        <dbReference type="ChEBI" id="CHEBI:49883"/>
    </cofactor>
    <text evidence="14">Binds 1 [4Fe-4S] cluster. The cluster is coordinated with 3 cysteines and an exchangeable S-adenosyl-L-methionine.</text>
</comment>
<dbReference type="SUPFAM" id="SSF102114">
    <property type="entry name" value="Radical SAM enzymes"/>
    <property type="match status" value="1"/>
</dbReference>
<dbReference type="GO" id="GO:0070475">
    <property type="term" value="P:rRNA base methylation"/>
    <property type="evidence" value="ECO:0007669"/>
    <property type="project" value="UniProtKB-UniRule"/>
</dbReference>
<feature type="active site" description="S-methylcysteine intermediate" evidence="14">
    <location>
        <position position="371"/>
    </location>
</feature>
<evidence type="ECO:0000256" key="10">
    <source>
        <dbReference type="ARBA" id="ARBA00022723"/>
    </source>
</evidence>
<dbReference type="PANTHER" id="PTHR30544:SF5">
    <property type="entry name" value="RADICAL SAM CORE DOMAIN-CONTAINING PROTEIN"/>
    <property type="match status" value="1"/>
</dbReference>
<comment type="caution">
    <text evidence="14">Lacks conserved residue(s) required for the propagation of feature annotation.</text>
</comment>
<keyword evidence="9 14" id="KW-0819">tRNA processing</keyword>
<evidence type="ECO:0000256" key="1">
    <source>
        <dbReference type="ARBA" id="ARBA00004496"/>
    </source>
</evidence>
<keyword evidence="10 14" id="KW-0479">Metal-binding</keyword>